<feature type="compositionally biased region" description="Acidic residues" evidence="1">
    <location>
        <begin position="159"/>
        <end position="179"/>
    </location>
</feature>
<sequence length="227" mass="25043">MSSQRGNVARTRPQKHKNTKAFKNNMHDQSQKTKKLNAMVVGGLCGHCKSVIDWKIKYKKYKPLSQPKKCVKCEQKTVKQAYTIMCMPCARTAGVCAKCSNSEEVVTPATLTPAEEAARDAELQQELKFMSERQRRSFMRYVEKGGDTGGKSPAAGNTEDSEDDSTNDSEDEKVLDENSDVASPDVQDSKSSDKTEGEGSQQGPLRHREDMAAGIDNAAEKCDQLSI</sequence>
<dbReference type="AlphaFoldDB" id="A0A6P4XV80"/>
<dbReference type="Pfam" id="PF10217">
    <property type="entry name" value="DUF2039"/>
    <property type="match status" value="1"/>
</dbReference>
<evidence type="ECO:0000256" key="1">
    <source>
        <dbReference type="SAM" id="MobiDB-lite"/>
    </source>
</evidence>
<accession>A0A6P4XV80</accession>
<dbReference type="KEGG" id="bbel:109462417"/>
<feature type="region of interest" description="Disordered" evidence="1">
    <location>
        <begin position="142"/>
        <end position="227"/>
    </location>
</feature>
<dbReference type="PANTHER" id="PTHR22876">
    <property type="entry name" value="ZGC:101016"/>
    <property type="match status" value="1"/>
</dbReference>
<dbReference type="RefSeq" id="XP_019614524.1">
    <property type="nucleotide sequence ID" value="XM_019758965.1"/>
</dbReference>
<protein>
    <submittedName>
        <fullName evidence="3">Uncharacterized protein C9orf85 homolog</fullName>
    </submittedName>
</protein>
<keyword evidence="2" id="KW-1185">Reference proteome</keyword>
<reference evidence="3" key="1">
    <citation type="submission" date="2025-08" db="UniProtKB">
        <authorList>
            <consortium name="RefSeq"/>
        </authorList>
    </citation>
    <scope>IDENTIFICATION</scope>
    <source>
        <tissue evidence="3">Gonad</tissue>
    </source>
</reference>
<feature type="compositionally biased region" description="Basic and acidic residues" evidence="1">
    <location>
        <begin position="187"/>
        <end position="197"/>
    </location>
</feature>
<dbReference type="InterPro" id="IPR019351">
    <property type="entry name" value="DUF2039"/>
</dbReference>
<name>A0A6P4XV80_BRABE</name>
<organism evidence="2 3">
    <name type="scientific">Branchiostoma belcheri</name>
    <name type="common">Amphioxus</name>
    <dbReference type="NCBI Taxonomy" id="7741"/>
    <lineage>
        <taxon>Eukaryota</taxon>
        <taxon>Metazoa</taxon>
        <taxon>Chordata</taxon>
        <taxon>Cephalochordata</taxon>
        <taxon>Leptocardii</taxon>
        <taxon>Amphioxiformes</taxon>
        <taxon>Branchiostomatidae</taxon>
        <taxon>Branchiostoma</taxon>
    </lineage>
</organism>
<evidence type="ECO:0000313" key="2">
    <source>
        <dbReference type="Proteomes" id="UP000515135"/>
    </source>
</evidence>
<dbReference type="GeneID" id="109462417"/>
<dbReference type="PANTHER" id="PTHR22876:SF5">
    <property type="entry name" value="CHROMOSOME 9 OPEN READING FRAME 85"/>
    <property type="match status" value="1"/>
</dbReference>
<feature type="compositionally biased region" description="Basic and acidic residues" evidence="1">
    <location>
        <begin position="218"/>
        <end position="227"/>
    </location>
</feature>
<dbReference type="OrthoDB" id="250548at2759"/>
<proteinExistence type="predicted"/>
<dbReference type="Proteomes" id="UP000515135">
    <property type="component" value="Unplaced"/>
</dbReference>
<gene>
    <name evidence="3" type="primary">LOC109462417</name>
</gene>
<evidence type="ECO:0000313" key="3">
    <source>
        <dbReference type="RefSeq" id="XP_019614524.1"/>
    </source>
</evidence>